<comment type="caution">
    <text evidence="2">The sequence shown here is derived from an EMBL/GenBank/DDBJ whole genome shotgun (WGS) entry which is preliminary data.</text>
</comment>
<evidence type="ECO:0000259" key="1">
    <source>
        <dbReference type="Pfam" id="PF01425"/>
    </source>
</evidence>
<evidence type="ECO:0000313" key="3">
    <source>
        <dbReference type="Proteomes" id="UP000550729"/>
    </source>
</evidence>
<dbReference type="Gene3D" id="3.90.1300.10">
    <property type="entry name" value="Amidase signature (AS) domain"/>
    <property type="match status" value="1"/>
</dbReference>
<dbReference type="EMBL" id="JABBNB010000019">
    <property type="protein sequence ID" value="NMO03046.1"/>
    <property type="molecule type" value="Genomic_DNA"/>
</dbReference>
<dbReference type="Pfam" id="PF01425">
    <property type="entry name" value="Amidase"/>
    <property type="match status" value="1"/>
</dbReference>
<sequence length="426" mass="43429">MSAEYWTRSIGEQAAAVNGGTVSAEALATSVRSEINRRESDLAAWVSLSETYLDDARPTSTGPRPLHGISVGVKDLIDVAGLPTRAGSTVTAPSPAQADAPCVSRLRELGAIVQGKTVTTEFGYFAPGPTRNPHDLTHTPGGSSSGSAAAVGAGTVAIALGTQTAGSLTRPASYCGAAGFVFAHGAADVAGITGLSESLDSLGILTRTVDDLRYVYAAFADTSSTPKRAARALLWNGSGLHDIEPSMAALLAAMPSVLADAGVVTDDLSWDDHIRTLAGDHATVMAHEAAHTLGAIYDTYAAELSAPLRTLVETGRSVSSEDSAAALYRRELSSALLEDKLGDDAIIVGPAAPGPAPLGLDATGSPILSRPWQLLGFPVVVVPGARGTGGLPIGIQLVGPPGAEMTLLDLGSRIESVLRALPVQSA</sequence>
<dbReference type="PANTHER" id="PTHR11895">
    <property type="entry name" value="TRANSAMIDASE"/>
    <property type="match status" value="1"/>
</dbReference>
<organism evidence="2 3">
    <name type="scientific">Gordonia asplenii</name>
    <dbReference type="NCBI Taxonomy" id="2725283"/>
    <lineage>
        <taxon>Bacteria</taxon>
        <taxon>Bacillati</taxon>
        <taxon>Actinomycetota</taxon>
        <taxon>Actinomycetes</taxon>
        <taxon>Mycobacteriales</taxon>
        <taxon>Gordoniaceae</taxon>
        <taxon>Gordonia</taxon>
    </lineage>
</organism>
<dbReference type="AlphaFoldDB" id="A0A848KWM0"/>
<keyword evidence="3" id="KW-1185">Reference proteome</keyword>
<dbReference type="InterPro" id="IPR023631">
    <property type="entry name" value="Amidase_dom"/>
</dbReference>
<feature type="domain" description="Amidase" evidence="1">
    <location>
        <begin position="53"/>
        <end position="408"/>
    </location>
</feature>
<evidence type="ECO:0000313" key="2">
    <source>
        <dbReference type="EMBL" id="NMO03046.1"/>
    </source>
</evidence>
<dbReference type="InterPro" id="IPR000120">
    <property type="entry name" value="Amidase"/>
</dbReference>
<proteinExistence type="predicted"/>
<dbReference type="PANTHER" id="PTHR11895:SF67">
    <property type="entry name" value="AMIDASE DOMAIN-CONTAINING PROTEIN"/>
    <property type="match status" value="1"/>
</dbReference>
<protein>
    <submittedName>
        <fullName evidence="2">Amidase</fullName>
    </submittedName>
</protein>
<gene>
    <name evidence="2" type="ORF">HH308_17675</name>
</gene>
<name>A0A848KWM0_9ACTN</name>
<dbReference type="GO" id="GO:0003824">
    <property type="term" value="F:catalytic activity"/>
    <property type="evidence" value="ECO:0007669"/>
    <property type="project" value="InterPro"/>
</dbReference>
<dbReference type="RefSeq" id="WP_170195550.1">
    <property type="nucleotide sequence ID" value="NZ_JABBNB010000019.1"/>
</dbReference>
<dbReference type="Proteomes" id="UP000550729">
    <property type="component" value="Unassembled WGS sequence"/>
</dbReference>
<dbReference type="SUPFAM" id="SSF75304">
    <property type="entry name" value="Amidase signature (AS) enzymes"/>
    <property type="match status" value="1"/>
</dbReference>
<reference evidence="2 3" key="1">
    <citation type="submission" date="2020-04" db="EMBL/GenBank/DDBJ databases">
        <title>Gordonia sp. nov. TBRC 11910.</title>
        <authorList>
            <person name="Suriyachadkun C."/>
        </authorList>
    </citation>
    <scope>NUCLEOTIDE SEQUENCE [LARGE SCALE GENOMIC DNA]</scope>
    <source>
        <strain evidence="2 3">TBRC 11910</strain>
    </source>
</reference>
<dbReference type="InterPro" id="IPR036928">
    <property type="entry name" value="AS_sf"/>
</dbReference>
<accession>A0A848KWM0</accession>